<accession>A0A955L7K9</accession>
<dbReference type="InterPro" id="IPR039104">
    <property type="entry name" value="6PGL"/>
</dbReference>
<dbReference type="Gene3D" id="3.40.50.1360">
    <property type="match status" value="1"/>
</dbReference>
<gene>
    <name evidence="2" type="ORF">KC717_00470</name>
</gene>
<feature type="domain" description="Glucosamine/galactosamine-6-phosphate isomerase" evidence="1">
    <location>
        <begin position="41"/>
        <end position="234"/>
    </location>
</feature>
<comment type="caution">
    <text evidence="2">The sequence shown here is derived from an EMBL/GenBank/DDBJ whole genome shotgun (WGS) entry which is preliminary data.</text>
</comment>
<protein>
    <submittedName>
        <fullName evidence="2">6-phosphogluconolactonase</fullName>
        <ecNumber evidence="2">3.1.1.31</ecNumber>
    </submittedName>
</protein>
<dbReference type="Proteomes" id="UP000754563">
    <property type="component" value="Unassembled WGS sequence"/>
</dbReference>
<dbReference type="SUPFAM" id="SSF100950">
    <property type="entry name" value="NagB/RpiA/CoA transferase-like"/>
    <property type="match status" value="1"/>
</dbReference>
<evidence type="ECO:0000259" key="1">
    <source>
        <dbReference type="Pfam" id="PF01182"/>
    </source>
</evidence>
<name>A0A955L7K9_9BACT</name>
<reference evidence="2" key="1">
    <citation type="submission" date="2020-04" db="EMBL/GenBank/DDBJ databases">
        <authorList>
            <person name="Zhang T."/>
        </authorList>
    </citation>
    <scope>NUCLEOTIDE SEQUENCE</scope>
    <source>
        <strain evidence="2">HKST-UBA11</strain>
    </source>
</reference>
<proteinExistence type="predicted"/>
<evidence type="ECO:0000313" key="3">
    <source>
        <dbReference type="Proteomes" id="UP000754563"/>
    </source>
</evidence>
<dbReference type="AlphaFoldDB" id="A0A955L7K9"/>
<dbReference type="Pfam" id="PF01182">
    <property type="entry name" value="Glucosamine_iso"/>
    <property type="match status" value="1"/>
</dbReference>
<evidence type="ECO:0000313" key="2">
    <source>
        <dbReference type="EMBL" id="MCA9385101.1"/>
    </source>
</evidence>
<reference evidence="2" key="2">
    <citation type="journal article" date="2021" name="Microbiome">
        <title>Successional dynamics and alternative stable states in a saline activated sludge microbial community over 9 years.</title>
        <authorList>
            <person name="Wang Y."/>
            <person name="Ye J."/>
            <person name="Ju F."/>
            <person name="Liu L."/>
            <person name="Boyd J.A."/>
            <person name="Deng Y."/>
            <person name="Parks D.H."/>
            <person name="Jiang X."/>
            <person name="Yin X."/>
            <person name="Woodcroft B.J."/>
            <person name="Tyson G.W."/>
            <person name="Hugenholtz P."/>
            <person name="Polz M.F."/>
            <person name="Zhang T."/>
        </authorList>
    </citation>
    <scope>NUCLEOTIDE SEQUENCE</scope>
    <source>
        <strain evidence="2">HKST-UBA11</strain>
    </source>
</reference>
<dbReference type="EC" id="3.1.1.31" evidence="2"/>
<dbReference type="PANTHER" id="PTHR11054:SF0">
    <property type="entry name" value="6-PHOSPHOGLUCONOLACTONASE"/>
    <property type="match status" value="1"/>
</dbReference>
<dbReference type="PANTHER" id="PTHR11054">
    <property type="entry name" value="6-PHOSPHOGLUCONOLACTONASE"/>
    <property type="match status" value="1"/>
</dbReference>
<dbReference type="InterPro" id="IPR037171">
    <property type="entry name" value="NagB/RpiA_transferase-like"/>
</dbReference>
<dbReference type="GO" id="GO:0017057">
    <property type="term" value="F:6-phosphogluconolactonase activity"/>
    <property type="evidence" value="ECO:0007669"/>
    <property type="project" value="UniProtKB-EC"/>
</dbReference>
<dbReference type="GO" id="GO:0005975">
    <property type="term" value="P:carbohydrate metabolic process"/>
    <property type="evidence" value="ECO:0007669"/>
    <property type="project" value="InterPro"/>
</dbReference>
<keyword evidence="2" id="KW-0378">Hydrolase</keyword>
<dbReference type="EMBL" id="JAGQLH010000003">
    <property type="protein sequence ID" value="MCA9385101.1"/>
    <property type="molecule type" value="Genomic_DNA"/>
</dbReference>
<organism evidence="2 3">
    <name type="scientific">Candidatus Dojkabacteria bacterium</name>
    <dbReference type="NCBI Taxonomy" id="2099670"/>
    <lineage>
        <taxon>Bacteria</taxon>
        <taxon>Candidatus Dojkabacteria</taxon>
    </lineage>
</organism>
<dbReference type="InterPro" id="IPR006148">
    <property type="entry name" value="Glc/Gal-6P_isomerase"/>
</dbReference>
<sequence>MGLVSNGPENDLENMGFEYQSDGNKDGVHFSRSTSEESFHEACASIVTPYLNLTRKVYIGLSGGSNKLLYKYLSDQFPNNFSNVELLEIDERYVPGDHEHSNRKLIHEYLIENVDEISGFSYFQTELPTTEEVVAEYSQKLNGISLDIACLGIGPDGHTASLFPGVDALHEEEQLAVHTQTEQFDVLDRFSVTFPVIMKTKTLLVYLRGEGKKEIWEQLQNPQKSIEEFPAIKLLEHSDIHIMWGDF</sequence>